<comment type="caution">
    <text evidence="1">The sequence shown here is derived from an EMBL/GenBank/DDBJ whole genome shotgun (WGS) entry which is preliminary data.</text>
</comment>
<reference evidence="1 2" key="1">
    <citation type="journal article" date="2015" name="Parasit. Vectors">
        <title>Draft genome of the scabies mite.</title>
        <authorList>
            <person name="Rider S.D.Jr."/>
            <person name="Morgan M.S."/>
            <person name="Arlian L.G."/>
        </authorList>
    </citation>
    <scope>NUCLEOTIDE SEQUENCE [LARGE SCALE GENOMIC DNA]</scope>
    <source>
        <strain evidence="1">Arlian Lab</strain>
    </source>
</reference>
<dbReference type="OrthoDB" id="10068552at2759"/>
<dbReference type="PANTHER" id="PTHR46560:SF5">
    <property type="entry name" value="CYPHER, ISOFORM B"/>
    <property type="match status" value="1"/>
</dbReference>
<proteinExistence type="predicted"/>
<dbReference type="PROSITE" id="PS51034">
    <property type="entry name" value="ZP_2"/>
    <property type="match status" value="1"/>
</dbReference>
<dbReference type="VEuPathDB" id="VectorBase:SSCA005542"/>
<gene>
    <name evidence="1" type="ORF">QR98_0104760</name>
</gene>
<accession>A0A132ALL5</accession>
<name>A0A132ALL5_SARSC</name>
<sequence>MAFSLPPPRKQSHSISNAIFPGLNILLVGQSSGLVPQITRLNVQCDRSGMKVNVEFDNAFNGIIFSKGHFSDPNCR</sequence>
<dbReference type="AlphaFoldDB" id="A0A132ALL5"/>
<dbReference type="PANTHER" id="PTHR46560">
    <property type="entry name" value="CYPHER, ISOFORM B"/>
    <property type="match status" value="1"/>
</dbReference>
<dbReference type="EMBL" id="JXLN01018244">
    <property type="protein sequence ID" value="KPM11898.1"/>
    <property type="molecule type" value="Genomic_DNA"/>
</dbReference>
<dbReference type="InterPro" id="IPR001507">
    <property type="entry name" value="ZP_dom"/>
</dbReference>
<dbReference type="Proteomes" id="UP000616769">
    <property type="component" value="Unassembled WGS sequence"/>
</dbReference>
<protein>
    <submittedName>
        <fullName evidence="1">Uncharacterized protein</fullName>
    </submittedName>
</protein>
<evidence type="ECO:0000313" key="1">
    <source>
        <dbReference type="EMBL" id="KPM11898.1"/>
    </source>
</evidence>
<evidence type="ECO:0000313" key="2">
    <source>
        <dbReference type="Proteomes" id="UP000616769"/>
    </source>
</evidence>
<organism evidence="1 2">
    <name type="scientific">Sarcoptes scabiei</name>
    <name type="common">Itch mite</name>
    <name type="synonym">Acarus scabiei</name>
    <dbReference type="NCBI Taxonomy" id="52283"/>
    <lineage>
        <taxon>Eukaryota</taxon>
        <taxon>Metazoa</taxon>
        <taxon>Ecdysozoa</taxon>
        <taxon>Arthropoda</taxon>
        <taxon>Chelicerata</taxon>
        <taxon>Arachnida</taxon>
        <taxon>Acari</taxon>
        <taxon>Acariformes</taxon>
        <taxon>Sarcoptiformes</taxon>
        <taxon>Astigmata</taxon>
        <taxon>Psoroptidia</taxon>
        <taxon>Sarcoptoidea</taxon>
        <taxon>Sarcoptidae</taxon>
        <taxon>Sarcoptinae</taxon>
        <taxon>Sarcoptes</taxon>
    </lineage>
</organism>